<dbReference type="RefSeq" id="WP_256322358.1">
    <property type="nucleotide sequence ID" value="NZ_DAWBZA010000078.1"/>
</dbReference>
<dbReference type="AlphaFoldDB" id="A0AAW5KPN6"/>
<proteinExistence type="predicted"/>
<dbReference type="EMBL" id="JANGCN010000028">
    <property type="protein sequence ID" value="MCQ5153849.1"/>
    <property type="molecule type" value="Genomic_DNA"/>
</dbReference>
<name>A0AAW5KPN6_9FIRM</name>
<comment type="caution">
    <text evidence="1">The sequence shown here is derived from an EMBL/GenBank/DDBJ whole genome shotgun (WGS) entry which is preliminary data.</text>
</comment>
<reference evidence="1" key="1">
    <citation type="submission" date="2022-06" db="EMBL/GenBank/DDBJ databases">
        <title>Isolation of gut microbiota from human fecal samples.</title>
        <authorList>
            <person name="Pamer E.G."/>
            <person name="Barat B."/>
            <person name="Waligurski E."/>
            <person name="Medina S."/>
            <person name="Paddock L."/>
            <person name="Mostad J."/>
        </authorList>
    </citation>
    <scope>NUCLEOTIDE SEQUENCE</scope>
    <source>
        <strain evidence="1">DFI.5.57</strain>
    </source>
</reference>
<organism evidence="1 2">
    <name type="scientific">Ruminococcus bicirculans</name>
    <name type="common">ex Wegman et al. 2014</name>
    <dbReference type="NCBI Taxonomy" id="1160721"/>
    <lineage>
        <taxon>Bacteria</taxon>
        <taxon>Bacillati</taxon>
        <taxon>Bacillota</taxon>
        <taxon>Clostridia</taxon>
        <taxon>Eubacteriales</taxon>
        <taxon>Oscillospiraceae</taxon>
        <taxon>Ruminococcus</taxon>
    </lineage>
</organism>
<evidence type="ECO:0000313" key="1">
    <source>
        <dbReference type="EMBL" id="MCQ5153849.1"/>
    </source>
</evidence>
<accession>A0AAW5KPN6</accession>
<gene>
    <name evidence="1" type="ORF">NE632_11105</name>
</gene>
<sequence length="198" mass="23110">MVNIDNFKKLEKEYGIYGSWAIWTEPDVSPKSNTGDMSWVNDDLHEKVGTGFVFVGLNCADGHGNQNQDGKIKWKNFHSDYRFQNDYKLRFALKETPYWGSYITDIIKDYFETDSSKVALSIKKNPEFVQKNIKLFERELELIGHKNPVIVAMGGASYNILQRYLGDRYTVIKVKHYAYRISKEKYREQVLDTLKSVK</sequence>
<protein>
    <recommendedName>
        <fullName evidence="3">Uracil-DNA glycosylase-like domain-containing protein</fullName>
    </recommendedName>
</protein>
<dbReference type="Proteomes" id="UP001206236">
    <property type="component" value="Unassembled WGS sequence"/>
</dbReference>
<evidence type="ECO:0000313" key="2">
    <source>
        <dbReference type="Proteomes" id="UP001206236"/>
    </source>
</evidence>
<evidence type="ECO:0008006" key="3">
    <source>
        <dbReference type="Google" id="ProtNLM"/>
    </source>
</evidence>